<organism evidence="2">
    <name type="scientific">Entamoeba dispar (strain ATCC PRA-260 / SAW760)</name>
    <dbReference type="NCBI Taxonomy" id="370354"/>
    <lineage>
        <taxon>Eukaryota</taxon>
        <taxon>Amoebozoa</taxon>
        <taxon>Evosea</taxon>
        <taxon>Archamoebae</taxon>
        <taxon>Mastigamoebida</taxon>
        <taxon>Entamoebidae</taxon>
        <taxon>Entamoeba</taxon>
    </lineage>
</organism>
<dbReference type="KEGG" id="edi:EDI_301400"/>
<sequence>MPKTNKNNINSLPPMEVVLSSIRKSSKQLKELFEFDKINEIINTLTNILTPLSYNITSQCYYQIYLTCVHPLEEFQIYLQATKMDLNFITSFVLQISDAVVRCYMLMNVAVASIHKGQHYANRSLNALLTVIRTASLPIHRVFALNHLLSISITVFSNNPTLAIQFLLSHIAISLRALSHVVESEYLVSDQAAPICTLALRSLRYLSSLELSAPLFRAILMNLQKTVIECSTTAQEFFYLILIETFPVPLQLVCMPEILAGLTSPMCKIDLKLCLAPFLDKLPNVSSEYHFDIIESIQAKVVQMVNSGLTSPNDGALLLVSILRIIFSWYNKGSYCQQLEHLFKSILSICSVQVPTGVQFHICMALELTLRTIPLLNAIKVDGFLTLLNLLLPSNERKIARLVVESLQRQNVILKSYSDASLILKTVRLLLQPEVNDIDAQNDLSMALSIFPRIKISNKSSCALTLSLVDQYINTALGEVPLKSIAEVELQLIIHSQSAMERDVLFERFLNRIKKLVITNAPLAIGLALQAMLAGEKAQYIHSLYFFEFSVGETEIVEDDFIKAECLEKIIGAVQLLSHRQEYNDMVLLLTKHAKAIANRPKRCKEVLNTIHLWKSGNEEMIKSCIKIVLDAANDCEIECGERLRIEALNHLIWCVQKGTFSDFGFINEVLYLADINLNTIFPSQVSQSFKNTKMILQQLKISKINSFFLF</sequence>
<dbReference type="VEuPathDB" id="AmoebaDB:EDI_301400"/>
<dbReference type="GO" id="GO:0005829">
    <property type="term" value="C:cytosol"/>
    <property type="evidence" value="ECO:0007669"/>
    <property type="project" value="GOC"/>
</dbReference>
<gene>
    <name evidence="1" type="ORF">EDI_301400</name>
</gene>
<dbReference type="eggNOG" id="ENOG502RC0Y">
    <property type="taxonomic scope" value="Eukaryota"/>
</dbReference>
<dbReference type="GO" id="GO:0005770">
    <property type="term" value="C:late endosome"/>
    <property type="evidence" value="ECO:0007669"/>
    <property type="project" value="TreeGrafter"/>
</dbReference>
<dbReference type="EMBL" id="DS548309">
    <property type="protein sequence ID" value="EDR28880.1"/>
    <property type="molecule type" value="Genomic_DNA"/>
</dbReference>
<dbReference type="InterPro" id="IPR005378">
    <property type="entry name" value="Vps35"/>
</dbReference>
<dbReference type="GO" id="GO:0006886">
    <property type="term" value="P:intracellular protein transport"/>
    <property type="evidence" value="ECO:0007669"/>
    <property type="project" value="TreeGrafter"/>
</dbReference>
<dbReference type="Proteomes" id="UP000008076">
    <property type="component" value="Unassembled WGS sequence"/>
</dbReference>
<dbReference type="Pfam" id="PF03635">
    <property type="entry name" value="Vps35"/>
    <property type="match status" value="1"/>
</dbReference>
<dbReference type="RefSeq" id="XP_001734944.1">
    <property type="nucleotide sequence ID" value="XM_001734892.1"/>
</dbReference>
<evidence type="ECO:0000313" key="2">
    <source>
        <dbReference type="Proteomes" id="UP000008076"/>
    </source>
</evidence>
<protein>
    <submittedName>
        <fullName evidence="1">Uncharacterized protein</fullName>
    </submittedName>
</protein>
<proteinExistence type="predicted"/>
<accession>B0E9B6</accession>
<evidence type="ECO:0000313" key="1">
    <source>
        <dbReference type="EMBL" id="EDR28880.1"/>
    </source>
</evidence>
<dbReference type="GO" id="GO:0042147">
    <property type="term" value="P:retrograde transport, endosome to Golgi"/>
    <property type="evidence" value="ECO:0007669"/>
    <property type="project" value="InterPro"/>
</dbReference>
<name>B0E9B6_ENTDS</name>
<dbReference type="PANTHER" id="PTHR11099">
    <property type="entry name" value="VACUOLAR SORTING PROTEIN 35"/>
    <property type="match status" value="1"/>
</dbReference>
<keyword evidence="2" id="KW-1185">Reference proteome</keyword>
<dbReference type="OrthoDB" id="27344at2759"/>
<reference evidence="2" key="1">
    <citation type="submission" date="2007-12" db="EMBL/GenBank/DDBJ databases">
        <title>Annotation of Entamoeba dispar SAW760.</title>
        <authorList>
            <person name="Lorenzi H."/>
            <person name="Inman J."/>
            <person name="Schobel S."/>
            <person name="Amedeo P."/>
            <person name="Caler E."/>
        </authorList>
    </citation>
    <scope>NUCLEOTIDE SEQUENCE [LARGE SCALE GENOMIC DNA]</scope>
    <source>
        <strain evidence="2">ATCC PRA-260 / SAW760</strain>
    </source>
</reference>
<dbReference type="OMA" id="FINICIA"/>
<dbReference type="GeneID" id="5879874"/>
<dbReference type="GO" id="GO:0030906">
    <property type="term" value="C:retromer, cargo-selective complex"/>
    <property type="evidence" value="ECO:0007669"/>
    <property type="project" value="InterPro"/>
</dbReference>
<dbReference type="PANTHER" id="PTHR11099:SF0">
    <property type="entry name" value="VACUOLAR PROTEIN SORTING-ASSOCIATED PROTEIN 35"/>
    <property type="match status" value="1"/>
</dbReference>
<dbReference type="AlphaFoldDB" id="B0E9B6"/>